<evidence type="ECO:0000313" key="3">
    <source>
        <dbReference type="Proteomes" id="UP000316621"/>
    </source>
</evidence>
<dbReference type="Proteomes" id="UP000316621">
    <property type="component" value="Chromosome 3"/>
</dbReference>
<feature type="compositionally biased region" description="Polar residues" evidence="1">
    <location>
        <begin position="7"/>
        <end position="19"/>
    </location>
</feature>
<accession>A0A4Y7J5W4</accession>
<name>A0A4Y7J5W4_PAPSO</name>
<keyword evidence="3" id="KW-1185">Reference proteome</keyword>
<dbReference type="AlphaFoldDB" id="A0A4Y7J5W4"/>
<reference evidence="2 3" key="1">
    <citation type="journal article" date="2018" name="Science">
        <title>The opium poppy genome and morphinan production.</title>
        <authorList>
            <person name="Guo L."/>
            <person name="Winzer T."/>
            <person name="Yang X."/>
            <person name="Li Y."/>
            <person name="Ning Z."/>
            <person name="He Z."/>
            <person name="Teodor R."/>
            <person name="Lu Y."/>
            <person name="Bowser T.A."/>
            <person name="Graham I.A."/>
            <person name="Ye K."/>
        </authorList>
    </citation>
    <scope>NUCLEOTIDE SEQUENCE [LARGE SCALE GENOMIC DNA]</scope>
    <source>
        <strain evidence="3">cv. HN1</strain>
        <tissue evidence="2">Leaves</tissue>
    </source>
</reference>
<dbReference type="Gramene" id="RZC55440">
    <property type="protein sequence ID" value="RZC55440"/>
    <property type="gene ID" value="C5167_014286"/>
</dbReference>
<dbReference type="EMBL" id="CM010717">
    <property type="protein sequence ID" value="RZC55440.1"/>
    <property type="molecule type" value="Genomic_DNA"/>
</dbReference>
<sequence length="79" mass="8510">MIEKGTRLQSPRHNPSNPKTLGKIGPGGPDLISISTLHKQAISSFSLCNALSFTEQYLSSVDDEHVVFLLQLLVMAGSS</sequence>
<protein>
    <submittedName>
        <fullName evidence="2">Uncharacterized protein</fullName>
    </submittedName>
</protein>
<organism evidence="2 3">
    <name type="scientific">Papaver somniferum</name>
    <name type="common">Opium poppy</name>
    <dbReference type="NCBI Taxonomy" id="3469"/>
    <lineage>
        <taxon>Eukaryota</taxon>
        <taxon>Viridiplantae</taxon>
        <taxon>Streptophyta</taxon>
        <taxon>Embryophyta</taxon>
        <taxon>Tracheophyta</taxon>
        <taxon>Spermatophyta</taxon>
        <taxon>Magnoliopsida</taxon>
        <taxon>Ranunculales</taxon>
        <taxon>Papaveraceae</taxon>
        <taxon>Papaveroideae</taxon>
        <taxon>Papaver</taxon>
    </lineage>
</organism>
<gene>
    <name evidence="2" type="ORF">C5167_014286</name>
</gene>
<proteinExistence type="predicted"/>
<evidence type="ECO:0000256" key="1">
    <source>
        <dbReference type="SAM" id="MobiDB-lite"/>
    </source>
</evidence>
<feature type="region of interest" description="Disordered" evidence="1">
    <location>
        <begin position="1"/>
        <end position="25"/>
    </location>
</feature>
<evidence type="ECO:0000313" key="2">
    <source>
        <dbReference type="EMBL" id="RZC55440.1"/>
    </source>
</evidence>